<comment type="caution">
    <text evidence="1">The sequence shown here is derived from an EMBL/GenBank/DDBJ whole genome shotgun (WGS) entry which is preliminary data.</text>
</comment>
<reference evidence="1 2" key="1">
    <citation type="journal article" date="2016" name="Nat. Commun.">
        <title>Thousands of microbial genomes shed light on interconnected biogeochemical processes in an aquifer system.</title>
        <authorList>
            <person name="Anantharaman K."/>
            <person name="Brown C.T."/>
            <person name="Hug L.A."/>
            <person name="Sharon I."/>
            <person name="Castelle C.J."/>
            <person name="Probst A.J."/>
            <person name="Thomas B.C."/>
            <person name="Singh A."/>
            <person name="Wilkins M.J."/>
            <person name="Karaoz U."/>
            <person name="Brodie E.L."/>
            <person name="Williams K.H."/>
            <person name="Hubbard S.S."/>
            <person name="Banfield J.F."/>
        </authorList>
    </citation>
    <scope>NUCLEOTIDE SEQUENCE [LARGE SCALE GENOMIC DNA]</scope>
</reference>
<dbReference type="EMBL" id="METQ01000023">
    <property type="protein sequence ID" value="OGC09556.1"/>
    <property type="molecule type" value="Genomic_DNA"/>
</dbReference>
<evidence type="ECO:0000313" key="2">
    <source>
        <dbReference type="Proteomes" id="UP000179095"/>
    </source>
</evidence>
<dbReference type="Pfam" id="PF08843">
    <property type="entry name" value="AbiEii"/>
    <property type="match status" value="1"/>
</dbReference>
<dbReference type="InterPro" id="IPR014942">
    <property type="entry name" value="AbiEii"/>
</dbReference>
<dbReference type="Proteomes" id="UP000179095">
    <property type="component" value="Unassembled WGS sequence"/>
</dbReference>
<accession>A0A1F4RN51</accession>
<evidence type="ECO:0008006" key="3">
    <source>
        <dbReference type="Google" id="ProtNLM"/>
    </source>
</evidence>
<dbReference type="STRING" id="1802568.A3F86_04975"/>
<name>A0A1F4RN51_UNCSA</name>
<dbReference type="AlphaFoldDB" id="A0A1F4RN51"/>
<gene>
    <name evidence="1" type="ORF">A3F86_04975</name>
</gene>
<protein>
    <recommendedName>
        <fullName evidence="3">Nucleotidyl transferase AbiEii/AbiGii toxin family protein</fullName>
    </recommendedName>
</protein>
<sequence length="276" mass="32180">MKELVKIKLAGLKTADEKYNFLREFLQELILQIIDRHKYFKHLAFVGGTALRVIYDLPRFSEDLDFCLIHKQDFDFAVLLETLKRELALNGFEVDIVNSTKRTVYGSFIKFKNILHETGLSAHASEKLLIKLEIDSNPPAGYKTEISLINKNFLFKVGHYELPSLFAGKLHAFLFRKYVKGRDFYDFLWFLTRKTAINYSLLNAAAQQTEKKALKLDAGKLKELLIKKIRQVNFNHIRNELAPFLADKHELEYFQAEHFLKLIEKEFAAAQDMDAR</sequence>
<proteinExistence type="predicted"/>
<organism evidence="1 2">
    <name type="scientific">candidate division WOR-1 bacterium RIFCSPLOWO2_12_FULL_45_9</name>
    <dbReference type="NCBI Taxonomy" id="1802568"/>
    <lineage>
        <taxon>Bacteria</taxon>
        <taxon>Bacillati</taxon>
        <taxon>Saganbacteria</taxon>
    </lineage>
</organism>
<dbReference type="Gene3D" id="3.10.450.620">
    <property type="entry name" value="JHP933, nucleotidyltransferase-like core domain"/>
    <property type="match status" value="1"/>
</dbReference>
<evidence type="ECO:0000313" key="1">
    <source>
        <dbReference type="EMBL" id="OGC09556.1"/>
    </source>
</evidence>